<evidence type="ECO:0000313" key="2">
    <source>
        <dbReference type="WBParaSite" id="PS1159_v2.g4171.t1"/>
    </source>
</evidence>
<dbReference type="WBParaSite" id="PS1159_v2.g4171.t1">
    <property type="protein sequence ID" value="PS1159_v2.g4171.t1"/>
    <property type="gene ID" value="PS1159_v2.g4171"/>
</dbReference>
<organism evidence="1 2">
    <name type="scientific">Panagrolaimus sp. PS1159</name>
    <dbReference type="NCBI Taxonomy" id="55785"/>
    <lineage>
        <taxon>Eukaryota</taxon>
        <taxon>Metazoa</taxon>
        <taxon>Ecdysozoa</taxon>
        <taxon>Nematoda</taxon>
        <taxon>Chromadorea</taxon>
        <taxon>Rhabditida</taxon>
        <taxon>Tylenchina</taxon>
        <taxon>Panagrolaimomorpha</taxon>
        <taxon>Panagrolaimoidea</taxon>
        <taxon>Panagrolaimidae</taxon>
        <taxon>Panagrolaimus</taxon>
    </lineage>
</organism>
<proteinExistence type="predicted"/>
<accession>A0AC35GDF5</accession>
<name>A0AC35GDF5_9BILA</name>
<protein>
    <submittedName>
        <fullName evidence="2">Uncharacterized protein</fullName>
    </submittedName>
</protein>
<reference evidence="2" key="1">
    <citation type="submission" date="2022-11" db="UniProtKB">
        <authorList>
            <consortium name="WormBaseParasite"/>
        </authorList>
    </citation>
    <scope>IDENTIFICATION</scope>
</reference>
<evidence type="ECO:0000313" key="1">
    <source>
        <dbReference type="Proteomes" id="UP000887580"/>
    </source>
</evidence>
<sequence length="134" mass="13992">MCATTCLLNTLIKKLLVNSQLELKKLRFLKHKKNLFIRLSGTSGGVLKHENTVVHVDPNAAVAVKTSTGTVIALNNAAGNASNPASAGASPAPPASTAEIQSFLNHQAAGHIQQQQRNAAPQTAANVSGEGYQK</sequence>
<dbReference type="Proteomes" id="UP000887580">
    <property type="component" value="Unplaced"/>
</dbReference>